<reference evidence="1 2" key="1">
    <citation type="submission" date="2020-10" db="EMBL/GenBank/DDBJ databases">
        <title>Investigation of anaerobic biodegradation of phenanthrene by a sulfate-dependent Geobacter anodireducens strain PheS2.</title>
        <authorList>
            <person name="Zhang Z."/>
        </authorList>
    </citation>
    <scope>NUCLEOTIDE SEQUENCE [LARGE SCALE GENOMIC DNA]</scope>
    <source>
        <strain evidence="1 2">PheS2</strain>
    </source>
</reference>
<proteinExistence type="predicted"/>
<sequence length="120" mass="13793">MIHDPAIGYQIQTLRLQGKQNDYEKVIDAVNKLPTTSYSDISKARLSVKSDYGALIAAIAEALRKPFEWPEIRRLYDALAKDFDGTEIDPDIKSPESFDKTIKTKMVEWQNKFQLSEKQK</sequence>
<evidence type="ECO:0000313" key="2">
    <source>
        <dbReference type="Proteomes" id="UP000618926"/>
    </source>
</evidence>
<dbReference type="EMBL" id="JADBFD010000036">
    <property type="protein sequence ID" value="MBE2889665.1"/>
    <property type="molecule type" value="Genomic_DNA"/>
</dbReference>
<evidence type="ECO:0000313" key="1">
    <source>
        <dbReference type="EMBL" id="MBE2889665.1"/>
    </source>
</evidence>
<protein>
    <submittedName>
        <fullName evidence="1">Uncharacterized protein</fullName>
    </submittedName>
</protein>
<keyword evidence="2" id="KW-1185">Reference proteome</keyword>
<comment type="caution">
    <text evidence="1">The sequence shown here is derived from an EMBL/GenBank/DDBJ whole genome shotgun (WGS) entry which is preliminary data.</text>
</comment>
<accession>A0ABR9NZG2</accession>
<organism evidence="1 2">
    <name type="scientific">Geobacter anodireducens</name>
    <dbReference type="NCBI Taxonomy" id="1340425"/>
    <lineage>
        <taxon>Bacteria</taxon>
        <taxon>Pseudomonadati</taxon>
        <taxon>Thermodesulfobacteriota</taxon>
        <taxon>Desulfuromonadia</taxon>
        <taxon>Geobacterales</taxon>
        <taxon>Geobacteraceae</taxon>
        <taxon>Geobacter</taxon>
    </lineage>
</organism>
<name>A0ABR9NZG2_9BACT</name>
<dbReference type="Proteomes" id="UP000618926">
    <property type="component" value="Unassembled WGS sequence"/>
</dbReference>
<gene>
    <name evidence="1" type="ORF">IIE05_17035</name>
</gene>